<gene>
    <name evidence="5" type="ORF">G3T36_02650</name>
</gene>
<dbReference type="EMBL" id="JAAGWY010000001">
    <property type="protein sequence ID" value="NEN04760.1"/>
    <property type="molecule type" value="Genomic_DNA"/>
</dbReference>
<dbReference type="Proteomes" id="UP000474967">
    <property type="component" value="Unassembled WGS sequence"/>
</dbReference>
<dbReference type="Gene3D" id="3.40.190.10">
    <property type="entry name" value="Periplasmic binding protein-like II"/>
    <property type="match status" value="2"/>
</dbReference>
<dbReference type="Pfam" id="PF01547">
    <property type="entry name" value="SBP_bac_1"/>
    <property type="match status" value="1"/>
</dbReference>
<sequence length="440" mass="46524">MERPKNARARRWVAPLAVITATAFALVGCAPTAGGTGGGSSSNISGQTITVGVETGSPWQTFYAKVAPAFTKATGVKVKFLPVPHDGMQQQFLSDAVSGSGAYDVFTVDQTWMPQFASKGYLADLDSTLPASQRSDFLGHTLDTATYKGKLYSVPFMVHNLVLYYRTDLFKAAGIAEPPKTWDEYRADAKKLTDPANGVYGTIIPGAQDVEVSTRLESYIQQAGGDIVDAKGKPTLDTPAAKKALTMMTTVQNEDKSSPAGLHDLTDIQGQFLAGKVAMAFVWPYLYGMTQDPSQSKVVGKVDVARNPGNPDQVATAFSWAFGVNSASKHSAAAKKWVTWSTGTDILKQLSLSQSVPVPRTSAADEVAKSGSLNDGQKHAFGVFNDSVANSGTMPMTPAFPQYQTAMSVAVSSVMSGTQSIDAALAQAQKAAESAYSSAQ</sequence>
<dbReference type="InterPro" id="IPR006059">
    <property type="entry name" value="SBP"/>
</dbReference>
<dbReference type="PANTHER" id="PTHR43649">
    <property type="entry name" value="ARABINOSE-BINDING PROTEIN-RELATED"/>
    <property type="match status" value="1"/>
</dbReference>
<dbReference type="RefSeq" id="WP_163287858.1">
    <property type="nucleotide sequence ID" value="NZ_JAAGWY010000001.1"/>
</dbReference>
<keyword evidence="3 4" id="KW-0732">Signal</keyword>
<accession>A0A6L9XTN5</accession>
<dbReference type="SUPFAM" id="SSF53850">
    <property type="entry name" value="Periplasmic binding protein-like II"/>
    <property type="match status" value="1"/>
</dbReference>
<dbReference type="CDD" id="cd13585">
    <property type="entry name" value="PBP2_TMBP_like"/>
    <property type="match status" value="1"/>
</dbReference>
<comment type="caution">
    <text evidence="5">The sequence shown here is derived from an EMBL/GenBank/DDBJ whole genome shotgun (WGS) entry which is preliminary data.</text>
</comment>
<evidence type="ECO:0000256" key="2">
    <source>
        <dbReference type="ARBA" id="ARBA00022448"/>
    </source>
</evidence>
<evidence type="ECO:0000256" key="3">
    <source>
        <dbReference type="ARBA" id="ARBA00022729"/>
    </source>
</evidence>
<dbReference type="InterPro" id="IPR050490">
    <property type="entry name" value="Bact_solute-bd_prot1"/>
</dbReference>
<dbReference type="PROSITE" id="PS51257">
    <property type="entry name" value="PROKAR_LIPOPROTEIN"/>
    <property type="match status" value="1"/>
</dbReference>
<dbReference type="PANTHER" id="PTHR43649:SF34">
    <property type="entry name" value="ABC TRANSPORTER PERIPLASMIC-BINDING PROTEIN YCJN-RELATED"/>
    <property type="match status" value="1"/>
</dbReference>
<organism evidence="5 6">
    <name type="scientific">Leifsonia tongyongensis</name>
    <dbReference type="NCBI Taxonomy" id="1268043"/>
    <lineage>
        <taxon>Bacteria</taxon>
        <taxon>Bacillati</taxon>
        <taxon>Actinomycetota</taxon>
        <taxon>Actinomycetes</taxon>
        <taxon>Micrococcales</taxon>
        <taxon>Microbacteriaceae</taxon>
        <taxon>Leifsonia</taxon>
    </lineage>
</organism>
<evidence type="ECO:0000313" key="6">
    <source>
        <dbReference type="Proteomes" id="UP000474967"/>
    </source>
</evidence>
<evidence type="ECO:0000313" key="5">
    <source>
        <dbReference type="EMBL" id="NEN04760.1"/>
    </source>
</evidence>
<proteinExistence type="inferred from homology"/>
<reference evidence="5 6" key="1">
    <citation type="journal article" date="2014" name="J. Microbiol.">
        <title>Diaminobutyricibacter tongyongensis gen. nov., sp. nov. and Homoserinibacter gongjuensis gen. nov., sp. nov. belong to the family Microbacteriaceae.</title>
        <authorList>
            <person name="Kim S.J."/>
            <person name="Ahn J.H."/>
            <person name="Weon H.Y."/>
            <person name="Hamada M."/>
            <person name="Suzuki K."/>
            <person name="Kwon S.W."/>
        </authorList>
    </citation>
    <scope>NUCLEOTIDE SEQUENCE [LARGE SCALE GENOMIC DNA]</scope>
    <source>
        <strain evidence="5 6">NBRC 108724</strain>
    </source>
</reference>
<evidence type="ECO:0000256" key="1">
    <source>
        <dbReference type="ARBA" id="ARBA00008520"/>
    </source>
</evidence>
<keyword evidence="6" id="KW-1185">Reference proteome</keyword>
<feature type="signal peptide" evidence="4">
    <location>
        <begin position="1"/>
        <end position="25"/>
    </location>
</feature>
<protein>
    <submittedName>
        <fullName evidence="5">Sugar ABC transporter substrate-binding protein</fullName>
    </submittedName>
</protein>
<name>A0A6L9XTN5_9MICO</name>
<comment type="similarity">
    <text evidence="1">Belongs to the bacterial solute-binding protein 1 family.</text>
</comment>
<evidence type="ECO:0000256" key="4">
    <source>
        <dbReference type="SAM" id="SignalP"/>
    </source>
</evidence>
<dbReference type="AlphaFoldDB" id="A0A6L9XTN5"/>
<keyword evidence="2" id="KW-0813">Transport</keyword>
<feature type="chain" id="PRO_5039451954" evidence="4">
    <location>
        <begin position="26"/>
        <end position="440"/>
    </location>
</feature>